<protein>
    <submittedName>
        <fullName evidence="1">Uncharacterized protein</fullName>
    </submittedName>
</protein>
<name>A0A4C1Z0L2_EUMVA</name>
<dbReference type="Proteomes" id="UP000299102">
    <property type="component" value="Unassembled WGS sequence"/>
</dbReference>
<reference evidence="1 2" key="1">
    <citation type="journal article" date="2019" name="Commun. Biol.">
        <title>The bagworm genome reveals a unique fibroin gene that provides high tensile strength.</title>
        <authorList>
            <person name="Kono N."/>
            <person name="Nakamura H."/>
            <person name="Ohtoshi R."/>
            <person name="Tomita M."/>
            <person name="Numata K."/>
            <person name="Arakawa K."/>
        </authorList>
    </citation>
    <scope>NUCLEOTIDE SEQUENCE [LARGE SCALE GENOMIC DNA]</scope>
</reference>
<evidence type="ECO:0000313" key="1">
    <source>
        <dbReference type="EMBL" id="GBP80399.1"/>
    </source>
</evidence>
<organism evidence="1 2">
    <name type="scientific">Eumeta variegata</name>
    <name type="common">Bagworm moth</name>
    <name type="synonym">Eumeta japonica</name>
    <dbReference type="NCBI Taxonomy" id="151549"/>
    <lineage>
        <taxon>Eukaryota</taxon>
        <taxon>Metazoa</taxon>
        <taxon>Ecdysozoa</taxon>
        <taxon>Arthropoda</taxon>
        <taxon>Hexapoda</taxon>
        <taxon>Insecta</taxon>
        <taxon>Pterygota</taxon>
        <taxon>Neoptera</taxon>
        <taxon>Endopterygota</taxon>
        <taxon>Lepidoptera</taxon>
        <taxon>Glossata</taxon>
        <taxon>Ditrysia</taxon>
        <taxon>Tineoidea</taxon>
        <taxon>Psychidae</taxon>
        <taxon>Oiketicinae</taxon>
        <taxon>Eumeta</taxon>
    </lineage>
</organism>
<dbReference type="EMBL" id="BGZK01001461">
    <property type="protein sequence ID" value="GBP80399.1"/>
    <property type="molecule type" value="Genomic_DNA"/>
</dbReference>
<keyword evidence="2" id="KW-1185">Reference proteome</keyword>
<proteinExistence type="predicted"/>
<evidence type="ECO:0000313" key="2">
    <source>
        <dbReference type="Proteomes" id="UP000299102"/>
    </source>
</evidence>
<gene>
    <name evidence="1" type="ORF">EVAR_57653_1</name>
</gene>
<sequence>MITLVAAITSIGPTVPGSPVEQTYAPPSPSSCIALHGFVQRASAIYPGGRADRVRSNQTDVTRIRPLEVYEDAQPLME</sequence>
<accession>A0A4C1Z0L2</accession>
<comment type="caution">
    <text evidence="1">The sequence shown here is derived from an EMBL/GenBank/DDBJ whole genome shotgun (WGS) entry which is preliminary data.</text>
</comment>
<dbReference type="AlphaFoldDB" id="A0A4C1Z0L2"/>